<dbReference type="PROSITE" id="PS50833">
    <property type="entry name" value="BRIX"/>
    <property type="match status" value="1"/>
</dbReference>
<keyword evidence="4" id="KW-1185">Reference proteome</keyword>
<protein>
    <recommendedName>
        <fullName evidence="2">Brix domain-containing protein</fullName>
    </recommendedName>
</protein>
<dbReference type="Proteomes" id="UP001195483">
    <property type="component" value="Unassembled WGS sequence"/>
</dbReference>
<feature type="compositionally biased region" description="Basic and acidic residues" evidence="1">
    <location>
        <begin position="56"/>
        <end position="67"/>
    </location>
</feature>
<dbReference type="SUPFAM" id="SSF52954">
    <property type="entry name" value="Class II aaRS ABD-related"/>
    <property type="match status" value="1"/>
</dbReference>
<dbReference type="EMBL" id="JAEAOA010001572">
    <property type="protein sequence ID" value="KAK3602382.1"/>
    <property type="molecule type" value="Genomic_DNA"/>
</dbReference>
<dbReference type="GO" id="GO:0000460">
    <property type="term" value="P:maturation of 5.8S rRNA"/>
    <property type="evidence" value="ECO:0007669"/>
    <property type="project" value="TreeGrafter"/>
</dbReference>
<dbReference type="SMART" id="SM00879">
    <property type="entry name" value="Brix"/>
    <property type="match status" value="1"/>
</dbReference>
<comment type="caution">
    <text evidence="3">The sequence shown here is derived from an EMBL/GenBank/DDBJ whole genome shotgun (WGS) entry which is preliminary data.</text>
</comment>
<accession>A0AAE0T225</accession>
<sequence>MATRRNVTNEEEREDVQTIPAPNISRIKNKKLRSEAYRQMKREKKKMKIKERKRKQMEAEAMGDKAPPKKVQRTIENTRVYDETMVNPQDEEVAVDEAQDEMASYFNRETIPKILITTCDRPGQRTNKFCKELKKVIPNSHLYYRRGLDLKKIIPQALSRDFTDLLVVNENRKIPNGLVISHLPDGPTVHFKMSGVRLTTELKRAGELTGHQPEIILNNFNTRLGHSVGRMLACLFPHDPEFHGRRVVTFHNQRDFIFFRHHRYVFRNAKKVGLQELGPRFTLKLRTLQKGSFDSKFGEYEWVHKRHEMETSRRKFFL</sequence>
<feature type="compositionally biased region" description="Basic residues" evidence="1">
    <location>
        <begin position="41"/>
        <end position="55"/>
    </location>
</feature>
<feature type="region of interest" description="Disordered" evidence="1">
    <location>
        <begin position="40"/>
        <end position="70"/>
    </location>
</feature>
<feature type="domain" description="Brix" evidence="2">
    <location>
        <begin position="112"/>
        <end position="294"/>
    </location>
</feature>
<dbReference type="GO" id="GO:0030687">
    <property type="term" value="C:preribosome, large subunit precursor"/>
    <property type="evidence" value="ECO:0007669"/>
    <property type="project" value="TreeGrafter"/>
</dbReference>
<gene>
    <name evidence="3" type="ORF">CHS0354_026270</name>
</gene>
<dbReference type="GO" id="GO:0000470">
    <property type="term" value="P:maturation of LSU-rRNA"/>
    <property type="evidence" value="ECO:0007669"/>
    <property type="project" value="TreeGrafter"/>
</dbReference>
<evidence type="ECO:0000313" key="4">
    <source>
        <dbReference type="Proteomes" id="UP001195483"/>
    </source>
</evidence>
<dbReference type="AlphaFoldDB" id="A0AAE0T225"/>
<dbReference type="Gene3D" id="3.40.50.10480">
    <property type="entry name" value="Probable brix-domain ribosomal biogenesis protein"/>
    <property type="match status" value="1"/>
</dbReference>
<reference evidence="3" key="1">
    <citation type="journal article" date="2021" name="Genome Biol. Evol.">
        <title>A High-Quality Reference Genome for a Parasitic Bivalve with Doubly Uniparental Inheritance (Bivalvia: Unionida).</title>
        <authorList>
            <person name="Smith C.H."/>
        </authorList>
    </citation>
    <scope>NUCLEOTIDE SEQUENCE</scope>
    <source>
        <strain evidence="3">CHS0354</strain>
    </source>
</reference>
<evidence type="ECO:0000259" key="2">
    <source>
        <dbReference type="PROSITE" id="PS50833"/>
    </source>
</evidence>
<evidence type="ECO:0000313" key="3">
    <source>
        <dbReference type="EMBL" id="KAK3602382.1"/>
    </source>
</evidence>
<organism evidence="3 4">
    <name type="scientific">Potamilus streckersoni</name>
    <dbReference type="NCBI Taxonomy" id="2493646"/>
    <lineage>
        <taxon>Eukaryota</taxon>
        <taxon>Metazoa</taxon>
        <taxon>Spiralia</taxon>
        <taxon>Lophotrochozoa</taxon>
        <taxon>Mollusca</taxon>
        <taxon>Bivalvia</taxon>
        <taxon>Autobranchia</taxon>
        <taxon>Heteroconchia</taxon>
        <taxon>Palaeoheterodonta</taxon>
        <taxon>Unionida</taxon>
        <taxon>Unionoidea</taxon>
        <taxon>Unionidae</taxon>
        <taxon>Ambleminae</taxon>
        <taxon>Lampsilini</taxon>
        <taxon>Potamilus</taxon>
    </lineage>
</organism>
<dbReference type="InterPro" id="IPR007109">
    <property type="entry name" value="Brix"/>
</dbReference>
<name>A0AAE0T225_9BIVA</name>
<dbReference type="InterPro" id="IPR044281">
    <property type="entry name" value="IMP4/RPF1"/>
</dbReference>
<dbReference type="GO" id="GO:0042134">
    <property type="term" value="F:rRNA primary transcript binding"/>
    <property type="evidence" value="ECO:0007669"/>
    <property type="project" value="InterPro"/>
</dbReference>
<evidence type="ECO:0000256" key="1">
    <source>
        <dbReference type="SAM" id="MobiDB-lite"/>
    </source>
</evidence>
<dbReference type="FunFam" id="3.40.50.10480:FF:000002">
    <property type="entry name" value="Ribosome production factor 1"/>
    <property type="match status" value="1"/>
</dbReference>
<dbReference type="PANTHER" id="PTHR22734:SF3">
    <property type="entry name" value="RIBOSOME PRODUCTION FACTOR 1"/>
    <property type="match status" value="1"/>
</dbReference>
<dbReference type="GO" id="GO:0005730">
    <property type="term" value="C:nucleolus"/>
    <property type="evidence" value="ECO:0007669"/>
    <property type="project" value="TreeGrafter"/>
</dbReference>
<proteinExistence type="predicted"/>
<reference evidence="3" key="2">
    <citation type="journal article" date="2021" name="Genome Biol. Evol.">
        <title>Developing a high-quality reference genome for a parasitic bivalve with doubly uniparental inheritance (Bivalvia: Unionida).</title>
        <authorList>
            <person name="Smith C.H."/>
        </authorList>
    </citation>
    <scope>NUCLEOTIDE SEQUENCE</scope>
    <source>
        <strain evidence="3">CHS0354</strain>
        <tissue evidence="3">Mantle</tissue>
    </source>
</reference>
<reference evidence="3" key="3">
    <citation type="submission" date="2023-05" db="EMBL/GenBank/DDBJ databases">
        <authorList>
            <person name="Smith C.H."/>
        </authorList>
    </citation>
    <scope>NUCLEOTIDE SEQUENCE</scope>
    <source>
        <strain evidence="3">CHS0354</strain>
        <tissue evidence="3">Mantle</tissue>
    </source>
</reference>
<dbReference type="Pfam" id="PF04427">
    <property type="entry name" value="Brix"/>
    <property type="match status" value="1"/>
</dbReference>
<dbReference type="PANTHER" id="PTHR22734">
    <property type="entry name" value="U3 SMALL NUCLEOLAR RIBONUCLEOPROTEIN PROTEIN IMP4"/>
    <property type="match status" value="1"/>
</dbReference>